<feature type="transmembrane region" description="Helical" evidence="1">
    <location>
        <begin position="73"/>
        <end position="90"/>
    </location>
</feature>
<reference evidence="2 3" key="1">
    <citation type="submission" date="2018-11" db="EMBL/GenBank/DDBJ databases">
        <title>Rufibacter latericius sp. nov., isolated from water in Baiyang Lake.</title>
        <authorList>
            <person name="Yang Y."/>
        </authorList>
    </citation>
    <scope>NUCLEOTIDE SEQUENCE [LARGE SCALE GENOMIC DNA]</scope>
    <source>
        <strain evidence="2 3">R-22-1c-1</strain>
    </source>
</reference>
<name>A0A3M9N1S9_9BACT</name>
<gene>
    <name evidence="2" type="ORF">EFB08_03750</name>
</gene>
<keyword evidence="1" id="KW-0472">Membrane</keyword>
<dbReference type="EMBL" id="RJJD01000001">
    <property type="protein sequence ID" value="RNI31740.1"/>
    <property type="molecule type" value="Genomic_DNA"/>
</dbReference>
<evidence type="ECO:0000313" key="2">
    <source>
        <dbReference type="EMBL" id="RNI31740.1"/>
    </source>
</evidence>
<sequence>MNTRIIMSGSAVVMAILGFTASFLPQEVLSYLGAEPTGVAPLLVQILGALYLGFAILNWMAKGILIGGIYARPLAMGNFLHFFAGAMALLKGLQAGHQLEAIWVLAVVYAVLAVLFGLITFRHPVKASLAGK</sequence>
<evidence type="ECO:0000313" key="3">
    <source>
        <dbReference type="Proteomes" id="UP000272117"/>
    </source>
</evidence>
<feature type="transmembrane region" description="Helical" evidence="1">
    <location>
        <begin position="102"/>
        <end position="121"/>
    </location>
</feature>
<keyword evidence="3" id="KW-1185">Reference proteome</keyword>
<proteinExistence type="predicted"/>
<dbReference type="Proteomes" id="UP000272117">
    <property type="component" value="Unassembled WGS sequence"/>
</dbReference>
<evidence type="ECO:0000256" key="1">
    <source>
        <dbReference type="SAM" id="Phobius"/>
    </source>
</evidence>
<organism evidence="2 3">
    <name type="scientific">Rufibacter latericius</name>
    <dbReference type="NCBI Taxonomy" id="2487040"/>
    <lineage>
        <taxon>Bacteria</taxon>
        <taxon>Pseudomonadati</taxon>
        <taxon>Bacteroidota</taxon>
        <taxon>Cytophagia</taxon>
        <taxon>Cytophagales</taxon>
        <taxon>Hymenobacteraceae</taxon>
        <taxon>Rufibacter</taxon>
    </lineage>
</organism>
<comment type="caution">
    <text evidence="2">The sequence shown here is derived from an EMBL/GenBank/DDBJ whole genome shotgun (WGS) entry which is preliminary data.</text>
</comment>
<keyword evidence="1" id="KW-0812">Transmembrane</keyword>
<dbReference type="AlphaFoldDB" id="A0A3M9N1S9"/>
<protein>
    <recommendedName>
        <fullName evidence="4">DoxX family protein</fullName>
    </recommendedName>
</protein>
<feature type="transmembrane region" description="Helical" evidence="1">
    <location>
        <begin position="40"/>
        <end position="61"/>
    </location>
</feature>
<dbReference type="OrthoDB" id="2913980at2"/>
<keyword evidence="1" id="KW-1133">Transmembrane helix</keyword>
<accession>A0A3M9N1S9</accession>
<evidence type="ECO:0008006" key="4">
    <source>
        <dbReference type="Google" id="ProtNLM"/>
    </source>
</evidence>
<dbReference type="RefSeq" id="WP_123125643.1">
    <property type="nucleotide sequence ID" value="NZ_RJJD01000001.1"/>
</dbReference>